<keyword evidence="1" id="KW-1133">Transmembrane helix</keyword>
<name>A0A834HDH8_RHOSS</name>
<keyword evidence="4" id="KW-1185">Reference proteome</keyword>
<reference evidence="3" key="1">
    <citation type="submission" date="2019-11" db="EMBL/GenBank/DDBJ databases">
        <authorList>
            <person name="Liu Y."/>
            <person name="Hou J."/>
            <person name="Li T.-Q."/>
            <person name="Guan C.-H."/>
            <person name="Wu X."/>
            <person name="Wu H.-Z."/>
            <person name="Ling F."/>
            <person name="Zhang R."/>
            <person name="Shi X.-G."/>
            <person name="Ren J.-P."/>
            <person name="Chen E.-F."/>
            <person name="Sun J.-M."/>
        </authorList>
    </citation>
    <scope>NUCLEOTIDE SEQUENCE</scope>
    <source>
        <strain evidence="3">Adult_tree_wgs_1</strain>
        <tissue evidence="3">Leaves</tissue>
    </source>
</reference>
<dbReference type="Proteomes" id="UP000626092">
    <property type="component" value="Unassembled WGS sequence"/>
</dbReference>
<organism evidence="3 4">
    <name type="scientific">Rhododendron simsii</name>
    <name type="common">Sims's rhododendron</name>
    <dbReference type="NCBI Taxonomy" id="118357"/>
    <lineage>
        <taxon>Eukaryota</taxon>
        <taxon>Viridiplantae</taxon>
        <taxon>Streptophyta</taxon>
        <taxon>Embryophyta</taxon>
        <taxon>Tracheophyta</taxon>
        <taxon>Spermatophyta</taxon>
        <taxon>Magnoliopsida</taxon>
        <taxon>eudicotyledons</taxon>
        <taxon>Gunneridae</taxon>
        <taxon>Pentapetalae</taxon>
        <taxon>asterids</taxon>
        <taxon>Ericales</taxon>
        <taxon>Ericaceae</taxon>
        <taxon>Ericoideae</taxon>
        <taxon>Rhodoreae</taxon>
        <taxon>Rhododendron</taxon>
    </lineage>
</organism>
<evidence type="ECO:0000313" key="4">
    <source>
        <dbReference type="Proteomes" id="UP000626092"/>
    </source>
</evidence>
<dbReference type="GO" id="GO:0005975">
    <property type="term" value="P:carbohydrate metabolic process"/>
    <property type="evidence" value="ECO:0007669"/>
    <property type="project" value="InterPro"/>
</dbReference>
<accession>A0A834HDH8</accession>
<evidence type="ECO:0000313" key="3">
    <source>
        <dbReference type="EMBL" id="KAF7152062.1"/>
    </source>
</evidence>
<dbReference type="InterPro" id="IPR001223">
    <property type="entry name" value="Glyco_hydro18_cat"/>
</dbReference>
<comment type="caution">
    <text evidence="3">The sequence shown here is derived from an EMBL/GenBank/DDBJ whole genome shotgun (WGS) entry which is preliminary data.</text>
</comment>
<gene>
    <name evidence="3" type="ORF">RHSIM_Rhsim01G0039900</name>
</gene>
<dbReference type="Gene3D" id="3.20.20.80">
    <property type="entry name" value="Glycosidases"/>
    <property type="match status" value="1"/>
</dbReference>
<keyword evidence="1" id="KW-0472">Membrane</keyword>
<keyword evidence="1" id="KW-0812">Transmembrane</keyword>
<evidence type="ECO:0000259" key="2">
    <source>
        <dbReference type="PROSITE" id="PS51910"/>
    </source>
</evidence>
<dbReference type="PROSITE" id="PS51910">
    <property type="entry name" value="GH18_2"/>
    <property type="match status" value="1"/>
</dbReference>
<feature type="transmembrane region" description="Helical" evidence="1">
    <location>
        <begin position="64"/>
        <end position="86"/>
    </location>
</feature>
<feature type="domain" description="GH18" evidence="2">
    <location>
        <begin position="1"/>
        <end position="57"/>
    </location>
</feature>
<dbReference type="OrthoDB" id="73875at2759"/>
<protein>
    <recommendedName>
        <fullName evidence="2">GH18 domain-containing protein</fullName>
    </recommendedName>
</protein>
<dbReference type="EMBL" id="WJXA01000001">
    <property type="protein sequence ID" value="KAF7152062.1"/>
    <property type="molecule type" value="Genomic_DNA"/>
</dbReference>
<sequence>MSQINGSVWIGYDDVKAIRTKVFYAREKRLLGYKVWHASNDDNWVLSKAAQEDEKDPRNKRQQLLVILLPIAATFTLVLVSATWYLRKGARRNKGWMDD</sequence>
<evidence type="ECO:0000256" key="1">
    <source>
        <dbReference type="SAM" id="Phobius"/>
    </source>
</evidence>
<dbReference type="AlphaFoldDB" id="A0A834HDH8"/>
<proteinExistence type="predicted"/>